<sequence length="219" mass="22702">MLAFIAADPALAALLDEARAAAARADAAHDADHLLRVALWTLRCGSGVEPRLAVAAALLHDIAHVPKDHPARARASERSAAHARARLLALGFGAAAADEAAAAIRDHSFSRGAAPAPGLGEALQDADRLDALGAIGIARCVATGVAMGARLYDPADPWARRRPLDDRAFSADHFFAKLLRLADGMRTAPGRAEAARRTAAMRAWLAALGEEIGEAPPGA</sequence>
<dbReference type="InterPro" id="IPR006674">
    <property type="entry name" value="HD_domain"/>
</dbReference>
<dbReference type="SUPFAM" id="SSF109604">
    <property type="entry name" value="HD-domain/PDEase-like"/>
    <property type="match status" value="1"/>
</dbReference>
<dbReference type="PROSITE" id="PS51831">
    <property type="entry name" value="HD"/>
    <property type="match status" value="1"/>
</dbReference>
<name>A0A832I3A3_UNCEI</name>
<evidence type="ECO:0000313" key="2">
    <source>
        <dbReference type="EMBL" id="HGZ44369.1"/>
    </source>
</evidence>
<dbReference type="PANTHER" id="PTHR33594">
    <property type="entry name" value="SUPERFAMILY HYDROLASE, PUTATIVE (AFU_ORTHOLOGUE AFUA_1G03035)-RELATED"/>
    <property type="match status" value="1"/>
</dbReference>
<gene>
    <name evidence="2" type="ORF">ENR23_13310</name>
</gene>
<evidence type="ECO:0000259" key="1">
    <source>
        <dbReference type="PROSITE" id="PS51831"/>
    </source>
</evidence>
<protein>
    <submittedName>
        <fullName evidence="2">HD domain-containing protein</fullName>
    </submittedName>
</protein>
<accession>A0A832I3A3</accession>
<dbReference type="AlphaFoldDB" id="A0A832I3A3"/>
<comment type="caution">
    <text evidence="2">The sequence shown here is derived from an EMBL/GenBank/DDBJ whole genome shotgun (WGS) entry which is preliminary data.</text>
</comment>
<dbReference type="SMART" id="SM00471">
    <property type="entry name" value="HDc"/>
    <property type="match status" value="1"/>
</dbReference>
<reference evidence="2" key="1">
    <citation type="journal article" date="2020" name="mSystems">
        <title>Genome- and Community-Level Interaction Insights into Carbon Utilization and Element Cycling Functions of Hydrothermarchaeota in Hydrothermal Sediment.</title>
        <authorList>
            <person name="Zhou Z."/>
            <person name="Liu Y."/>
            <person name="Xu W."/>
            <person name="Pan J."/>
            <person name="Luo Z.H."/>
            <person name="Li M."/>
        </authorList>
    </citation>
    <scope>NUCLEOTIDE SEQUENCE [LARGE SCALE GENOMIC DNA]</scope>
    <source>
        <strain evidence="2">SpSt-381</strain>
    </source>
</reference>
<dbReference type="Pfam" id="PF01966">
    <property type="entry name" value="HD"/>
    <property type="match status" value="1"/>
</dbReference>
<dbReference type="EMBL" id="DSQF01000026">
    <property type="protein sequence ID" value="HGZ44369.1"/>
    <property type="molecule type" value="Genomic_DNA"/>
</dbReference>
<proteinExistence type="predicted"/>
<dbReference type="PANTHER" id="PTHR33594:SF1">
    <property type="entry name" value="HD_PDEASE DOMAIN-CONTAINING PROTEIN"/>
    <property type="match status" value="1"/>
</dbReference>
<dbReference type="Gene3D" id="1.10.3210.50">
    <property type="match status" value="1"/>
</dbReference>
<feature type="domain" description="HD" evidence="1">
    <location>
        <begin position="30"/>
        <end position="132"/>
    </location>
</feature>
<organism evidence="2">
    <name type="scientific">Eiseniibacteriota bacterium</name>
    <dbReference type="NCBI Taxonomy" id="2212470"/>
    <lineage>
        <taxon>Bacteria</taxon>
        <taxon>Candidatus Eiseniibacteriota</taxon>
    </lineage>
</organism>
<dbReference type="InterPro" id="IPR003607">
    <property type="entry name" value="HD/PDEase_dom"/>
</dbReference>